<gene>
    <name evidence="7" type="primary">shc</name>
    <name evidence="7" type="ORF">KHA93_03525</name>
</gene>
<evidence type="ECO:0000313" key="8">
    <source>
        <dbReference type="Proteomes" id="UP000682713"/>
    </source>
</evidence>
<dbReference type="GO" id="GO:0005811">
    <property type="term" value="C:lipid droplet"/>
    <property type="evidence" value="ECO:0007669"/>
    <property type="project" value="InterPro"/>
</dbReference>
<comment type="pathway">
    <text evidence="1">Secondary metabolite biosynthesis; hopanoid biosynthesis.</text>
</comment>
<dbReference type="GO" id="GO:0016104">
    <property type="term" value="P:triterpenoid biosynthetic process"/>
    <property type="evidence" value="ECO:0007669"/>
    <property type="project" value="InterPro"/>
</dbReference>
<reference evidence="7 8" key="1">
    <citation type="submission" date="2021-05" db="EMBL/GenBank/DDBJ databases">
        <title>Novel Bacillus species.</title>
        <authorList>
            <person name="Liu G."/>
        </authorList>
    </citation>
    <scope>NUCLEOTIDE SEQUENCE [LARGE SCALE GENOMIC DNA]</scope>
    <source>
        <strain evidence="7 8">FJAT-49732</strain>
    </source>
</reference>
<protein>
    <submittedName>
        <fullName evidence="7">Squalene--hopene cyclase</fullName>
        <ecNumber evidence="7">5.4.99.17</ecNumber>
    </submittedName>
</protein>
<dbReference type="NCBIfam" id="TIGR01787">
    <property type="entry name" value="squalene_cyclas"/>
    <property type="match status" value="1"/>
</dbReference>
<dbReference type="SUPFAM" id="SSF48239">
    <property type="entry name" value="Terpenoid cyclases/Protein prenyltransferases"/>
    <property type="match status" value="2"/>
</dbReference>
<dbReference type="PANTHER" id="PTHR11764:SF20">
    <property type="entry name" value="LANOSTEROL SYNTHASE"/>
    <property type="match status" value="1"/>
</dbReference>
<dbReference type="InterPro" id="IPR006400">
    <property type="entry name" value="Hopene-cyclase"/>
</dbReference>
<feature type="domain" description="Squalene cyclase N-terminal" evidence="6">
    <location>
        <begin position="15"/>
        <end position="292"/>
    </location>
</feature>
<evidence type="ECO:0000259" key="6">
    <source>
        <dbReference type="Pfam" id="PF13249"/>
    </source>
</evidence>
<dbReference type="InterPro" id="IPR032696">
    <property type="entry name" value="SQ_cyclase_C"/>
</dbReference>
<comment type="similarity">
    <text evidence="2">Belongs to the terpene cyclase/mutase family.</text>
</comment>
<organism evidence="7 8">
    <name type="scientific">Lederbergia citrisecunda</name>
    <dbReference type="NCBI Taxonomy" id="2833583"/>
    <lineage>
        <taxon>Bacteria</taxon>
        <taxon>Bacillati</taxon>
        <taxon>Bacillota</taxon>
        <taxon>Bacilli</taxon>
        <taxon>Bacillales</taxon>
        <taxon>Bacillaceae</taxon>
        <taxon>Lederbergia</taxon>
    </lineage>
</organism>
<evidence type="ECO:0000256" key="1">
    <source>
        <dbReference type="ARBA" id="ARBA00004999"/>
    </source>
</evidence>
<dbReference type="Proteomes" id="UP000682713">
    <property type="component" value="Unassembled WGS sequence"/>
</dbReference>
<keyword evidence="4 7" id="KW-0413">Isomerase</keyword>
<proteinExistence type="inferred from homology"/>
<dbReference type="NCBIfam" id="TIGR01507">
    <property type="entry name" value="hopene_cyclase"/>
    <property type="match status" value="1"/>
</dbReference>
<dbReference type="AlphaFoldDB" id="A0A942TMR1"/>
<dbReference type="InterPro" id="IPR008930">
    <property type="entry name" value="Terpenoid_cyclase/PrenylTrfase"/>
</dbReference>
<dbReference type="SFLD" id="SFLDG01016">
    <property type="entry name" value="Prenyltransferase_Like_2"/>
    <property type="match status" value="1"/>
</dbReference>
<comment type="caution">
    <text evidence="7">The sequence shown here is derived from an EMBL/GenBank/DDBJ whole genome shotgun (WGS) entry which is preliminary data.</text>
</comment>
<dbReference type="PANTHER" id="PTHR11764">
    <property type="entry name" value="TERPENE CYCLASE/MUTASE FAMILY MEMBER"/>
    <property type="match status" value="1"/>
</dbReference>
<dbReference type="Pfam" id="PF13249">
    <property type="entry name" value="SQHop_cyclase_N"/>
    <property type="match status" value="1"/>
</dbReference>
<evidence type="ECO:0000256" key="2">
    <source>
        <dbReference type="ARBA" id="ARBA00009755"/>
    </source>
</evidence>
<dbReference type="EMBL" id="JAGYPJ010000001">
    <property type="protein sequence ID" value="MBS4198719.1"/>
    <property type="molecule type" value="Genomic_DNA"/>
</dbReference>
<feature type="domain" description="Squalene cyclase C-terminal" evidence="5">
    <location>
        <begin position="308"/>
        <end position="623"/>
    </location>
</feature>
<evidence type="ECO:0000313" key="7">
    <source>
        <dbReference type="EMBL" id="MBS4198719.1"/>
    </source>
</evidence>
<name>A0A942TMR1_9BACI</name>
<dbReference type="EC" id="5.4.99.17" evidence="7"/>
<accession>A0A942TMR1</accession>
<dbReference type="PROSITE" id="PS01074">
    <property type="entry name" value="TERPENE_SYNTHASES"/>
    <property type="match status" value="1"/>
</dbReference>
<dbReference type="RefSeq" id="WP_213109453.1">
    <property type="nucleotide sequence ID" value="NZ_JAGYPJ010000001.1"/>
</dbReference>
<dbReference type="InterPro" id="IPR018333">
    <property type="entry name" value="Squalene_cyclase"/>
</dbReference>
<dbReference type="GO" id="GO:0051007">
    <property type="term" value="F:squalene-hopene cyclase activity"/>
    <property type="evidence" value="ECO:0007669"/>
    <property type="project" value="UniProtKB-EC"/>
</dbReference>
<sequence>MVEKHHVKEHIKSLIHTLQNDQLGDGSWGYAFDTGISTDAYMIILLRTLGINDEELIMDLTKRILSKQEKNGSWKLFYDEDEGNVTSTVESYYALLYSGYYTKKDEQLRKAKEYILAHGGIEKAHMFTKVMLALTGQTLQKTHFPIPVEFILLPTSFPINFFDISSFGRVNLAPLMILGDNKFSKKTKRSPDLSDLYISRSDDFFKWTETRESRGILSSIEQGVKSIIGLPQHIHSLAMQQAKQYMLNRIEPDGTLYNYFSATFLMIFALMSLGHSRKDPLIVKAVKGLKAMKSKIDGHTHMQYTTANVWNTSLISFTLQKAGVSVDDRMISQANEYLLSRQQDKYADWAIHNPGIPPGGWGFSDINTIEPDVDDTTASLRAISPLVQQDARYRESWDKGVYWVTSMQNSDGGWPAFERNVDKKILNLLPIEGGRFLLTDPSSADLTGRTLEFLGFYTNLPKNTKMMDRGKEWIMDHQVKDGSWYGRWGICYIYGTWAAITGLMASGGDPTDAKIQKAIKWLKHIQNKDGGWGESCKSDTNRTYTPLGASNITQTAWAIDTLIAVHDQPTPEIQSGISYLMEAIDKDDWTTDYPVGQGMGGGFYIRYHSYRYIFPLLALANYDRKY</sequence>
<keyword evidence="3" id="KW-0677">Repeat</keyword>
<dbReference type="Pfam" id="PF13243">
    <property type="entry name" value="SQHop_cyclase_C"/>
    <property type="match status" value="1"/>
</dbReference>
<evidence type="ECO:0000259" key="5">
    <source>
        <dbReference type="Pfam" id="PF13243"/>
    </source>
</evidence>
<keyword evidence="8" id="KW-1185">Reference proteome</keyword>
<evidence type="ECO:0000256" key="4">
    <source>
        <dbReference type="ARBA" id="ARBA00023235"/>
    </source>
</evidence>
<dbReference type="Gene3D" id="1.50.10.20">
    <property type="match status" value="2"/>
</dbReference>
<evidence type="ECO:0000256" key="3">
    <source>
        <dbReference type="ARBA" id="ARBA00022737"/>
    </source>
</evidence>
<dbReference type="InterPro" id="IPR002365">
    <property type="entry name" value="Terpene_synthase_CS"/>
</dbReference>
<dbReference type="InterPro" id="IPR032697">
    <property type="entry name" value="SQ_cyclase_N"/>
</dbReference>